<gene>
    <name evidence="3" type="ORF">H9738_13845</name>
</gene>
<dbReference type="Gene3D" id="1.10.1790.10">
    <property type="entry name" value="PRD domain"/>
    <property type="match status" value="2"/>
</dbReference>
<evidence type="ECO:0000256" key="1">
    <source>
        <dbReference type="ARBA" id="ARBA00022737"/>
    </source>
</evidence>
<evidence type="ECO:0000259" key="2">
    <source>
        <dbReference type="PROSITE" id="PS51372"/>
    </source>
</evidence>
<dbReference type="SMART" id="SM01061">
    <property type="entry name" value="CAT_RBD"/>
    <property type="match status" value="1"/>
</dbReference>
<dbReference type="EMBL" id="DXFG01000319">
    <property type="protein sequence ID" value="HIX38927.1"/>
    <property type="molecule type" value="Genomic_DNA"/>
</dbReference>
<dbReference type="PANTHER" id="PTHR30185:SF16">
    <property type="entry name" value="PROTEIN GLCT"/>
    <property type="match status" value="1"/>
</dbReference>
<organism evidence="3 4">
    <name type="scientific">Candidatus Blautia pullistercoris</name>
    <dbReference type="NCBI Taxonomy" id="2838499"/>
    <lineage>
        <taxon>Bacteria</taxon>
        <taxon>Bacillati</taxon>
        <taxon>Bacillota</taxon>
        <taxon>Clostridia</taxon>
        <taxon>Lachnospirales</taxon>
        <taxon>Lachnospiraceae</taxon>
        <taxon>Blautia</taxon>
    </lineage>
</organism>
<comment type="caution">
    <text evidence="3">The sequence shown here is derived from an EMBL/GenBank/DDBJ whole genome shotgun (WGS) entry which is preliminary data.</text>
</comment>
<dbReference type="PANTHER" id="PTHR30185">
    <property type="entry name" value="CRYPTIC BETA-GLUCOSIDE BGL OPERON ANTITERMINATOR"/>
    <property type="match status" value="1"/>
</dbReference>
<dbReference type="SUPFAM" id="SSF50151">
    <property type="entry name" value="SacY-like RNA-binding domain"/>
    <property type="match status" value="1"/>
</dbReference>
<dbReference type="AlphaFoldDB" id="A0A9D1VNZ3"/>
<dbReference type="InterPro" id="IPR004341">
    <property type="entry name" value="CAT_RNA-bd_dom"/>
</dbReference>
<accession>A0A9D1VNZ3</accession>
<keyword evidence="1" id="KW-0677">Repeat</keyword>
<dbReference type="InterPro" id="IPR050661">
    <property type="entry name" value="BglG_antiterminators"/>
</dbReference>
<evidence type="ECO:0000313" key="3">
    <source>
        <dbReference type="EMBL" id="HIX38927.1"/>
    </source>
</evidence>
<feature type="domain" description="PRD" evidence="2">
    <location>
        <begin position="65"/>
        <end position="169"/>
    </location>
</feature>
<dbReference type="PROSITE" id="PS51372">
    <property type="entry name" value="PRD_2"/>
    <property type="match status" value="2"/>
</dbReference>
<dbReference type="GO" id="GO:0003723">
    <property type="term" value="F:RNA binding"/>
    <property type="evidence" value="ECO:0007669"/>
    <property type="project" value="InterPro"/>
</dbReference>
<dbReference type="InterPro" id="IPR036650">
    <property type="entry name" value="CAT_RNA-bd_dom_sf"/>
</dbReference>
<reference evidence="3" key="2">
    <citation type="submission" date="2021-04" db="EMBL/GenBank/DDBJ databases">
        <authorList>
            <person name="Gilroy R."/>
        </authorList>
    </citation>
    <scope>NUCLEOTIDE SEQUENCE</scope>
    <source>
        <strain evidence="3">ChiHjej12B11-1927</strain>
    </source>
</reference>
<proteinExistence type="predicted"/>
<dbReference type="Gene3D" id="2.30.24.10">
    <property type="entry name" value="CAT RNA-binding domain"/>
    <property type="match status" value="1"/>
</dbReference>
<feature type="domain" description="PRD" evidence="2">
    <location>
        <begin position="170"/>
        <end position="272"/>
    </location>
</feature>
<dbReference type="InterPro" id="IPR011608">
    <property type="entry name" value="PRD"/>
</dbReference>
<dbReference type="GO" id="GO:0006355">
    <property type="term" value="P:regulation of DNA-templated transcription"/>
    <property type="evidence" value="ECO:0007669"/>
    <property type="project" value="InterPro"/>
</dbReference>
<reference evidence="3" key="1">
    <citation type="journal article" date="2021" name="PeerJ">
        <title>Extensive microbial diversity within the chicken gut microbiome revealed by metagenomics and culture.</title>
        <authorList>
            <person name="Gilroy R."/>
            <person name="Ravi A."/>
            <person name="Getino M."/>
            <person name="Pursley I."/>
            <person name="Horton D.L."/>
            <person name="Alikhan N.F."/>
            <person name="Baker D."/>
            <person name="Gharbi K."/>
            <person name="Hall N."/>
            <person name="Watson M."/>
            <person name="Adriaenssens E.M."/>
            <person name="Foster-Nyarko E."/>
            <person name="Jarju S."/>
            <person name="Secka A."/>
            <person name="Antonio M."/>
            <person name="Oren A."/>
            <person name="Chaudhuri R.R."/>
            <person name="La Ragione R."/>
            <person name="Hildebrand F."/>
            <person name="Pallen M.J."/>
        </authorList>
    </citation>
    <scope>NUCLEOTIDE SEQUENCE</scope>
    <source>
        <strain evidence="3">ChiHjej12B11-1927</strain>
    </source>
</reference>
<sequence length="272" mass="30725">MYQIIKVLNNNAILAYHNENERILLGKGIGFGKKPGEQFEKIEGAKVYALEAGEKQSSVVNAVNIIEPVYLEAVGRIIDEAEMVFDSINRGILLPLADHIAFAVKREREENIYIPNPFIPDIKLLFDKEYAVAVKGREIIQEMTGCRISEDEVGFIALYIHSGLSNEHVSETLKTTQIIDESLKIIEEQMGQELKKDSLSCIRLVSHLYYMLVRTRTGEGVNIDLNDFMETSYPRANETARIVCEYMEETMGQPIAKEETGFLAVHIQRAAV</sequence>
<dbReference type="InterPro" id="IPR036634">
    <property type="entry name" value="PRD_sf"/>
</dbReference>
<dbReference type="Pfam" id="PF03123">
    <property type="entry name" value="CAT_RBD"/>
    <property type="match status" value="1"/>
</dbReference>
<protein>
    <submittedName>
        <fullName evidence="3">PRD domain-containing protein</fullName>
    </submittedName>
</protein>
<dbReference type="Pfam" id="PF00874">
    <property type="entry name" value="PRD"/>
    <property type="match status" value="2"/>
</dbReference>
<dbReference type="SUPFAM" id="SSF63520">
    <property type="entry name" value="PTS-regulatory domain, PRD"/>
    <property type="match status" value="2"/>
</dbReference>
<name>A0A9D1VNZ3_9FIRM</name>
<dbReference type="Proteomes" id="UP000824230">
    <property type="component" value="Unassembled WGS sequence"/>
</dbReference>
<evidence type="ECO:0000313" key="4">
    <source>
        <dbReference type="Proteomes" id="UP000824230"/>
    </source>
</evidence>